<proteinExistence type="predicted"/>
<keyword evidence="4" id="KW-0732">Signal</keyword>
<gene>
    <name evidence="5" type="ORF">DKT75_00320</name>
</gene>
<protein>
    <submittedName>
        <fullName evidence="5">Uncharacterized protein</fullName>
    </submittedName>
</protein>
<dbReference type="PANTHER" id="PTHR24201">
    <property type="entry name" value="ANK_REP_REGION DOMAIN-CONTAINING PROTEIN"/>
    <property type="match status" value="1"/>
</dbReference>
<dbReference type="InterPro" id="IPR002110">
    <property type="entry name" value="Ankyrin_rpt"/>
</dbReference>
<evidence type="ECO:0000313" key="5">
    <source>
        <dbReference type="EMBL" id="PWQ99549.1"/>
    </source>
</evidence>
<sequence>MKHILLTIALVSCLTSFSVTAESPSEVKEKCLKGGVFQKAAAKGDIALVQSCIEAGTPVDSVEGNGWTSLHAAAFSGQGEVVLWLLKSGADRTLKDKNGKTPLDLANSNKHQIMIDLLSDAKAKTLTTTDPKVLEIAEALRYELNNYGATSSDDSIDRQIVKILHIKTVQSDSASQTYSIRVKFKTGVFFEGSDEVTYEGLVLEDAQGRFTVSEYDLVDA</sequence>
<feature type="repeat" description="ANK" evidence="3">
    <location>
        <begin position="65"/>
        <end position="97"/>
    </location>
</feature>
<evidence type="ECO:0000256" key="4">
    <source>
        <dbReference type="SAM" id="SignalP"/>
    </source>
</evidence>
<dbReference type="OrthoDB" id="5621598at2"/>
<reference evidence="5 6" key="1">
    <citation type="submission" date="2018-05" db="EMBL/GenBank/DDBJ databases">
        <title>Leucothrix arctica sp. nov., isolated from Arctic seawater.</title>
        <authorList>
            <person name="Choi A."/>
            <person name="Baek K."/>
        </authorList>
    </citation>
    <scope>NUCLEOTIDE SEQUENCE [LARGE SCALE GENOMIC DNA]</scope>
    <source>
        <strain evidence="5 6">IMCC9719</strain>
    </source>
</reference>
<comment type="caution">
    <text evidence="5">The sequence shown here is derived from an EMBL/GenBank/DDBJ whole genome shotgun (WGS) entry which is preliminary data.</text>
</comment>
<dbReference type="SMART" id="SM00248">
    <property type="entry name" value="ANK"/>
    <property type="match status" value="2"/>
</dbReference>
<dbReference type="EMBL" id="QGKL01000004">
    <property type="protein sequence ID" value="PWQ99549.1"/>
    <property type="molecule type" value="Genomic_DNA"/>
</dbReference>
<dbReference type="Proteomes" id="UP000245506">
    <property type="component" value="Unassembled WGS sequence"/>
</dbReference>
<dbReference type="Gene3D" id="1.25.40.20">
    <property type="entry name" value="Ankyrin repeat-containing domain"/>
    <property type="match status" value="1"/>
</dbReference>
<name>A0A317CMK9_9GAMM</name>
<accession>A0A317CMK9</accession>
<dbReference type="InterPro" id="IPR036770">
    <property type="entry name" value="Ankyrin_rpt-contain_sf"/>
</dbReference>
<feature type="chain" id="PRO_5016441747" evidence="4">
    <location>
        <begin position="22"/>
        <end position="220"/>
    </location>
</feature>
<dbReference type="AlphaFoldDB" id="A0A317CMK9"/>
<feature type="signal peptide" evidence="4">
    <location>
        <begin position="1"/>
        <end position="21"/>
    </location>
</feature>
<dbReference type="InterPro" id="IPR050776">
    <property type="entry name" value="Ank_Repeat/CDKN_Inhibitor"/>
</dbReference>
<organism evidence="5 6">
    <name type="scientific">Leucothrix arctica</name>
    <dbReference type="NCBI Taxonomy" id="1481894"/>
    <lineage>
        <taxon>Bacteria</taxon>
        <taxon>Pseudomonadati</taxon>
        <taxon>Pseudomonadota</taxon>
        <taxon>Gammaproteobacteria</taxon>
        <taxon>Thiotrichales</taxon>
        <taxon>Thiotrichaceae</taxon>
        <taxon>Leucothrix</taxon>
    </lineage>
</organism>
<evidence type="ECO:0000313" key="6">
    <source>
        <dbReference type="Proteomes" id="UP000245506"/>
    </source>
</evidence>
<keyword evidence="2 3" id="KW-0040">ANK repeat</keyword>
<dbReference type="PROSITE" id="PS50297">
    <property type="entry name" value="ANK_REP_REGION"/>
    <property type="match status" value="1"/>
</dbReference>
<dbReference type="RefSeq" id="WP_109821444.1">
    <property type="nucleotide sequence ID" value="NZ_QGKL01000004.1"/>
</dbReference>
<evidence type="ECO:0000256" key="3">
    <source>
        <dbReference type="PROSITE-ProRule" id="PRU00023"/>
    </source>
</evidence>
<dbReference type="PROSITE" id="PS50088">
    <property type="entry name" value="ANK_REPEAT"/>
    <property type="match status" value="1"/>
</dbReference>
<keyword evidence="1" id="KW-0677">Repeat</keyword>
<evidence type="ECO:0000256" key="2">
    <source>
        <dbReference type="ARBA" id="ARBA00023043"/>
    </source>
</evidence>
<dbReference type="SUPFAM" id="SSF48403">
    <property type="entry name" value="Ankyrin repeat"/>
    <property type="match status" value="1"/>
</dbReference>
<evidence type="ECO:0000256" key="1">
    <source>
        <dbReference type="ARBA" id="ARBA00022737"/>
    </source>
</evidence>
<dbReference type="Pfam" id="PF12796">
    <property type="entry name" value="Ank_2"/>
    <property type="match status" value="1"/>
</dbReference>
<keyword evidence="6" id="KW-1185">Reference proteome</keyword>